<dbReference type="Proteomes" id="UP000237662">
    <property type="component" value="Unassembled WGS sequence"/>
</dbReference>
<reference evidence="1 2" key="1">
    <citation type="submission" date="2018-02" db="EMBL/GenBank/DDBJ databases">
        <title>Genomic Encyclopedia of Archaeal and Bacterial Type Strains, Phase II (KMG-II): from individual species to whole genera.</title>
        <authorList>
            <person name="Goeker M."/>
        </authorList>
    </citation>
    <scope>NUCLEOTIDE SEQUENCE [LARGE SCALE GENOMIC DNA]</scope>
    <source>
        <strain evidence="1 2">DSM 29526</strain>
    </source>
</reference>
<gene>
    <name evidence="1" type="ORF">CLV84_2556</name>
</gene>
<proteinExistence type="predicted"/>
<comment type="caution">
    <text evidence="1">The sequence shown here is derived from an EMBL/GenBank/DDBJ whole genome shotgun (WGS) entry which is preliminary data.</text>
</comment>
<protein>
    <submittedName>
        <fullName evidence="1">Uncharacterized protein</fullName>
    </submittedName>
</protein>
<evidence type="ECO:0000313" key="2">
    <source>
        <dbReference type="Proteomes" id="UP000237662"/>
    </source>
</evidence>
<evidence type="ECO:0000313" key="1">
    <source>
        <dbReference type="EMBL" id="PPK85653.1"/>
    </source>
</evidence>
<name>A0A2S6I3B5_9BACT</name>
<sequence length="181" mass="21544">MAAILRQSTFASMKRDFNKYVNHLEEEELRNELQRLYARFPVLKEYYQMELGDAKRVVDKYKANLRKSFFPARGRGKRGRSQSRKIIKKFAEISIHPKDLVELHFYRAELMAEYIAARRIDSEAYHDSTVKAFADAAAMAEAEVLLEYFADGARQLAELFEQQRRNRHYSFRPTFRRYWGD</sequence>
<dbReference type="AlphaFoldDB" id="A0A2S6I3B5"/>
<keyword evidence="2" id="KW-1185">Reference proteome</keyword>
<dbReference type="EMBL" id="PTJC01000006">
    <property type="protein sequence ID" value="PPK85653.1"/>
    <property type="molecule type" value="Genomic_DNA"/>
</dbReference>
<dbReference type="InterPro" id="IPR046153">
    <property type="entry name" value="DUF6155"/>
</dbReference>
<organism evidence="1 2">
    <name type="scientific">Neolewinella xylanilytica</name>
    <dbReference type="NCBI Taxonomy" id="1514080"/>
    <lineage>
        <taxon>Bacteria</taxon>
        <taxon>Pseudomonadati</taxon>
        <taxon>Bacteroidota</taxon>
        <taxon>Saprospiria</taxon>
        <taxon>Saprospirales</taxon>
        <taxon>Lewinellaceae</taxon>
        <taxon>Neolewinella</taxon>
    </lineage>
</organism>
<accession>A0A2S6I3B5</accession>
<dbReference type="Pfam" id="PF19652">
    <property type="entry name" value="DUF6155"/>
    <property type="match status" value="1"/>
</dbReference>